<feature type="transmembrane region" description="Helical" evidence="6">
    <location>
        <begin position="158"/>
        <end position="184"/>
    </location>
</feature>
<comment type="subcellular location">
    <subcellularLocation>
        <location evidence="1 6">Cell membrane</location>
        <topology evidence="1 6">Multi-pass membrane protein</topology>
    </subcellularLocation>
</comment>
<evidence type="ECO:0000256" key="1">
    <source>
        <dbReference type="ARBA" id="ARBA00004651"/>
    </source>
</evidence>
<protein>
    <recommendedName>
        <fullName evidence="6">Gustatory receptor</fullName>
    </recommendedName>
</protein>
<evidence type="ECO:0000256" key="6">
    <source>
        <dbReference type="RuleBase" id="RU363108"/>
    </source>
</evidence>
<feature type="transmembrane region" description="Helical" evidence="6">
    <location>
        <begin position="125"/>
        <end position="146"/>
    </location>
</feature>
<dbReference type="Pfam" id="PF08395">
    <property type="entry name" value="7tm_7"/>
    <property type="match status" value="1"/>
</dbReference>
<keyword evidence="4 6" id="KW-1133">Transmembrane helix</keyword>
<proteinExistence type="inferred from homology"/>
<keyword evidence="5 6" id="KW-0472">Membrane</keyword>
<dbReference type="GO" id="GO:0005886">
    <property type="term" value="C:plasma membrane"/>
    <property type="evidence" value="ECO:0007669"/>
    <property type="project" value="UniProtKB-SubCell"/>
</dbReference>
<evidence type="ECO:0000256" key="3">
    <source>
        <dbReference type="ARBA" id="ARBA00022692"/>
    </source>
</evidence>
<dbReference type="AlphaFoldDB" id="A0A084W8X9"/>
<evidence type="ECO:0000256" key="4">
    <source>
        <dbReference type="ARBA" id="ARBA00022989"/>
    </source>
</evidence>
<name>A0A084W8X9_ANOSI</name>
<feature type="transmembrane region" description="Helical" evidence="6">
    <location>
        <begin position="6"/>
        <end position="23"/>
    </location>
</feature>
<reference evidence="7 9" key="1">
    <citation type="journal article" date="2014" name="BMC Genomics">
        <title>Genome sequence of Anopheles sinensis provides insight into genetics basis of mosquito competence for malaria parasites.</title>
        <authorList>
            <person name="Zhou D."/>
            <person name="Zhang D."/>
            <person name="Ding G."/>
            <person name="Shi L."/>
            <person name="Hou Q."/>
            <person name="Ye Y."/>
            <person name="Xu Y."/>
            <person name="Zhou H."/>
            <person name="Xiong C."/>
            <person name="Li S."/>
            <person name="Yu J."/>
            <person name="Hong S."/>
            <person name="Yu X."/>
            <person name="Zou P."/>
            <person name="Chen C."/>
            <person name="Chang X."/>
            <person name="Wang W."/>
            <person name="Lv Y."/>
            <person name="Sun Y."/>
            <person name="Ma L."/>
            <person name="Shen B."/>
            <person name="Zhu C."/>
        </authorList>
    </citation>
    <scope>NUCLEOTIDE SEQUENCE [LARGE SCALE GENOMIC DNA]</scope>
</reference>
<keyword evidence="2 6" id="KW-1003">Cell membrane</keyword>
<keyword evidence="6" id="KW-0807">Transducer</keyword>
<dbReference type="InterPro" id="IPR013604">
    <property type="entry name" value="7TM_chemorcpt"/>
</dbReference>
<keyword evidence="9" id="KW-1185">Reference proteome</keyword>
<evidence type="ECO:0000313" key="8">
    <source>
        <dbReference type="EnsemblMetazoa" id="ASIC014582-PA"/>
    </source>
</evidence>
<reference evidence="8" key="2">
    <citation type="submission" date="2020-05" db="UniProtKB">
        <authorList>
            <consortium name="EnsemblMetazoa"/>
        </authorList>
    </citation>
    <scope>IDENTIFICATION</scope>
</reference>
<evidence type="ECO:0000313" key="9">
    <source>
        <dbReference type="Proteomes" id="UP000030765"/>
    </source>
</evidence>
<evidence type="ECO:0000256" key="2">
    <source>
        <dbReference type="ARBA" id="ARBA00022475"/>
    </source>
</evidence>
<organism evidence="7">
    <name type="scientific">Anopheles sinensis</name>
    <name type="common">Mosquito</name>
    <dbReference type="NCBI Taxonomy" id="74873"/>
    <lineage>
        <taxon>Eukaryota</taxon>
        <taxon>Metazoa</taxon>
        <taxon>Ecdysozoa</taxon>
        <taxon>Arthropoda</taxon>
        <taxon>Hexapoda</taxon>
        <taxon>Insecta</taxon>
        <taxon>Pterygota</taxon>
        <taxon>Neoptera</taxon>
        <taxon>Endopterygota</taxon>
        <taxon>Diptera</taxon>
        <taxon>Nematocera</taxon>
        <taxon>Culicoidea</taxon>
        <taxon>Culicidae</taxon>
        <taxon>Anophelinae</taxon>
        <taxon>Anopheles</taxon>
    </lineage>
</organism>
<dbReference type="Proteomes" id="UP000030765">
    <property type="component" value="Unassembled WGS sequence"/>
</dbReference>
<feature type="transmembrane region" description="Helical" evidence="6">
    <location>
        <begin position="233"/>
        <end position="253"/>
    </location>
</feature>
<dbReference type="EMBL" id="ATLV01021522">
    <property type="status" value="NOT_ANNOTATED_CDS"/>
    <property type="molecule type" value="Genomic_DNA"/>
</dbReference>
<feature type="transmembrane region" description="Helical" evidence="6">
    <location>
        <begin position="66"/>
        <end position="88"/>
    </location>
</feature>
<keyword evidence="3 6" id="KW-0812">Transmembrane</keyword>
<dbReference type="GO" id="GO:0050909">
    <property type="term" value="P:sensory perception of taste"/>
    <property type="evidence" value="ECO:0007669"/>
    <property type="project" value="InterPro"/>
</dbReference>
<dbReference type="VEuPathDB" id="VectorBase:ASIC014582"/>
<comment type="similarity">
    <text evidence="6">Belongs to the insect chemoreceptor superfamily. Gustatory receptor (GR) family.</text>
</comment>
<evidence type="ECO:0000256" key="5">
    <source>
        <dbReference type="ARBA" id="ARBA00023136"/>
    </source>
</evidence>
<comment type="function">
    <text evidence="6">Gustatory receptor which mediates acceptance or avoidance behavior, depending on its substrates.</text>
</comment>
<feature type="transmembrane region" description="Helical" evidence="6">
    <location>
        <begin position="35"/>
        <end position="54"/>
    </location>
</feature>
<comment type="caution">
    <text evidence="6">Lacks conserved residue(s) required for the propagation of feature annotation.</text>
</comment>
<dbReference type="OrthoDB" id="7731032at2759"/>
<sequence length="359" mass="41915">MTNLCLTFATALGFYQLLGLHWYTHKAGWSSRCWTVFCIVFNFCFVTGLLYWIYQNPTQFLFSDSVQGFLVDLSKFILMTLVYNSLLLENCFNFPTLREVWKELDQIRVRCIPCSKWTPLRRQHFTIVGCFLVHQAWWELSFAYFITTTVQGRNFTIAFWILFMLLHLRQLQILLYTDVVGFCLKQMNDQLRWTIELSKGASRYGGTRSDGQLCAQIAQLTDGFARVERLLSLINRAFGYSFAIIKLIIHVYLLTDTYWIVFGILKGNVLEGLYLECCLLSKIIALMLNLHSNERIGQECVRMRQLLHSVDLGWQLRCETGYQMVQNFLLKMESCQPPLTITAMSLFKMNYAIMMEVSC</sequence>
<keyword evidence="6" id="KW-0675">Receptor</keyword>
<dbReference type="GO" id="GO:0007165">
    <property type="term" value="P:signal transduction"/>
    <property type="evidence" value="ECO:0007669"/>
    <property type="project" value="UniProtKB-KW"/>
</dbReference>
<dbReference type="STRING" id="74873.A0A084W8X9"/>
<dbReference type="OMA" id="FICLMIN"/>
<accession>A0A084W8X9</accession>
<dbReference type="EMBL" id="KE525319">
    <property type="protein sequence ID" value="KFB46673.1"/>
    <property type="molecule type" value="Genomic_DNA"/>
</dbReference>
<dbReference type="EnsemblMetazoa" id="ASIC014582-RA">
    <property type="protein sequence ID" value="ASIC014582-PA"/>
    <property type="gene ID" value="ASIC014582"/>
</dbReference>
<gene>
    <name evidence="7" type="ORF">ZHAS_00014582</name>
</gene>
<evidence type="ECO:0000313" key="7">
    <source>
        <dbReference type="EMBL" id="KFB46673.1"/>
    </source>
</evidence>